<keyword evidence="2" id="KW-0678">Repressor</keyword>
<proteinExistence type="predicted"/>
<sequence>METVDEDSEATVTGDEGNDHRCVDLASDDTLEGLYRQIELLRQGKHPKYLMRVKQLTRERDQRLLENECIRQHELQCSEREYERELQAAESEFEQEKQALTERLVEELETRRKGYEHEFRFGKPDSDDVLSAQRSGRTRRESEKRNVVEKKEKVTQLVCQLPDNDIKEDLLAIRADVKEDGQFAATTSFSRTPNWLQRGRGNWLLDLPNVPQAGATVHLHPQPQNDPVPASHSHQPSEPTPMCREIIRLLLKK</sequence>
<dbReference type="SMART" id="SM01401">
    <property type="entry name" value="Sds3"/>
    <property type="match status" value="1"/>
</dbReference>
<feature type="region of interest" description="Disordered" evidence="7">
    <location>
        <begin position="214"/>
        <end position="242"/>
    </location>
</feature>
<evidence type="ECO:0000256" key="2">
    <source>
        <dbReference type="ARBA" id="ARBA00022491"/>
    </source>
</evidence>
<feature type="region of interest" description="Disordered" evidence="7">
    <location>
        <begin position="123"/>
        <end position="147"/>
    </location>
</feature>
<evidence type="ECO:0000256" key="5">
    <source>
        <dbReference type="ARBA" id="ARBA00023242"/>
    </source>
</evidence>
<dbReference type="GO" id="GO:0010468">
    <property type="term" value="P:regulation of gene expression"/>
    <property type="evidence" value="ECO:0007669"/>
    <property type="project" value="UniProtKB-ARBA"/>
</dbReference>
<dbReference type="InterPro" id="IPR013907">
    <property type="entry name" value="Sds3"/>
</dbReference>
<keyword evidence="6" id="KW-0175">Coiled coil</keyword>
<feature type="region of interest" description="Disordered" evidence="7">
    <location>
        <begin position="1"/>
        <end position="23"/>
    </location>
</feature>
<evidence type="ECO:0000256" key="4">
    <source>
        <dbReference type="ARBA" id="ARBA00023163"/>
    </source>
</evidence>
<evidence type="ECO:0008006" key="9">
    <source>
        <dbReference type="Google" id="ProtNLM"/>
    </source>
</evidence>
<accession>A0A182IYM9</accession>
<feature type="compositionally biased region" description="Basic and acidic residues" evidence="7">
    <location>
        <begin position="138"/>
        <end position="147"/>
    </location>
</feature>
<comment type="subcellular location">
    <subcellularLocation>
        <location evidence="1">Nucleus</location>
    </subcellularLocation>
</comment>
<keyword evidence="4" id="KW-0804">Transcription</keyword>
<organism evidence="8">
    <name type="scientific">Anopheles atroparvus</name>
    <name type="common">European mosquito</name>
    <dbReference type="NCBI Taxonomy" id="41427"/>
    <lineage>
        <taxon>Eukaryota</taxon>
        <taxon>Metazoa</taxon>
        <taxon>Ecdysozoa</taxon>
        <taxon>Arthropoda</taxon>
        <taxon>Hexapoda</taxon>
        <taxon>Insecta</taxon>
        <taxon>Pterygota</taxon>
        <taxon>Neoptera</taxon>
        <taxon>Endopterygota</taxon>
        <taxon>Diptera</taxon>
        <taxon>Nematocera</taxon>
        <taxon>Culicoidea</taxon>
        <taxon>Culicidae</taxon>
        <taxon>Anophelinae</taxon>
        <taxon>Anopheles</taxon>
    </lineage>
</organism>
<dbReference type="EnsemblMetazoa" id="AATE008007-RA">
    <property type="protein sequence ID" value="AATE008007-PA.1"/>
    <property type="gene ID" value="AATE008007"/>
</dbReference>
<reference evidence="8" key="1">
    <citation type="submission" date="2022-08" db="UniProtKB">
        <authorList>
            <consortium name="EnsemblMetazoa"/>
        </authorList>
    </citation>
    <scope>IDENTIFICATION</scope>
    <source>
        <strain evidence="8">EBRO</strain>
    </source>
</reference>
<keyword evidence="3" id="KW-0805">Transcription regulation</keyword>
<evidence type="ECO:0000256" key="7">
    <source>
        <dbReference type="SAM" id="MobiDB-lite"/>
    </source>
</evidence>
<dbReference type="Pfam" id="PF08598">
    <property type="entry name" value="Sds3"/>
    <property type="match status" value="1"/>
</dbReference>
<evidence type="ECO:0000313" key="8">
    <source>
        <dbReference type="EnsemblMetazoa" id="AATE008007-PA.1"/>
    </source>
</evidence>
<dbReference type="AlphaFoldDB" id="A0A182IYM9"/>
<evidence type="ECO:0000256" key="3">
    <source>
        <dbReference type="ARBA" id="ARBA00023015"/>
    </source>
</evidence>
<dbReference type="GO" id="GO:0005654">
    <property type="term" value="C:nucleoplasm"/>
    <property type="evidence" value="ECO:0007669"/>
    <property type="project" value="UniProtKB-ARBA"/>
</dbReference>
<evidence type="ECO:0000256" key="1">
    <source>
        <dbReference type="ARBA" id="ARBA00004123"/>
    </source>
</evidence>
<dbReference type="VEuPathDB" id="VectorBase:AATE008007"/>
<name>A0A182IYM9_ANOAO</name>
<feature type="coiled-coil region" evidence="6">
    <location>
        <begin position="72"/>
        <end position="118"/>
    </location>
</feature>
<dbReference type="PANTHER" id="PTHR21964">
    <property type="entry name" value="BREAST CANCER METASTASIS-SUPPRESSOR 1"/>
    <property type="match status" value="1"/>
</dbReference>
<dbReference type="STRING" id="41427.A0A182IYM9"/>
<protein>
    <recommendedName>
        <fullName evidence="9">Sin3 histone deacetylase corepressor complex component SDS3</fullName>
    </recommendedName>
</protein>
<keyword evidence="5" id="KW-0539">Nucleus</keyword>
<evidence type="ECO:0000256" key="6">
    <source>
        <dbReference type="SAM" id="Coils"/>
    </source>
</evidence>